<comment type="subcellular location">
    <subcellularLocation>
        <location evidence="1">Cell membrane</location>
        <topology evidence="1">Multi-pass membrane protein</topology>
    </subcellularLocation>
</comment>
<sequence>MLAAYYKLSFQTKIQAAFIVLIVLAVSLTGGGAYWLASNIVQSNAEKSGQEAILRTKQVLDERMRHIAISVMTLMFSDVFKDTVRDVSLYDYSNYYKLLSSMQPVFAQIKLNEPLTQSVLISTPMGDFYETGNTRNVAVPFLDSELHRLHTEAKTDLWVGGHVDPYFASHQQVISLVMKPITNVDQIYIVVNVLESSFKDVMRANQAEGYDDMILIQPDGSEVLQSSPRLWKFQMENNKPMLTTSNESDYILSYTDLNLKEGWTLVSVQSKSKVLQQLNRIKWIMISVAAGCILVALLVSRMLMTFLMKPLHHLRTLMKRAESNDLKVRFASPYSDEFSLVGERFNRMLEQISSLNEMNERIYKEKSKAEVKALQAQISPHFLYNTLNTIYWKNKMKQSQKVGDMVLSLSRMFQLGLNGGNEMTTLGNELTHVEQYLLLQQSSYENLFRYEIAVEEESLRLEPVLKLWLQPLVENSILHGFKNRREGGIIRIAVRKQDGCLICTVGDNGRGMDARTIKQRLSDPRLAENGHGYALRNIDHRLKLYYGEQASMTFESVPDEGTVITLQIPLGGD</sequence>
<dbReference type="PANTHER" id="PTHR34220:SF11">
    <property type="entry name" value="SENSOR PROTEIN KINASE HPTS"/>
    <property type="match status" value="1"/>
</dbReference>
<dbReference type="EC" id="2.7.13.3" evidence="14"/>
<evidence type="ECO:0000256" key="10">
    <source>
        <dbReference type="ARBA" id="ARBA00023012"/>
    </source>
</evidence>
<dbReference type="InterPro" id="IPR010559">
    <property type="entry name" value="Sig_transdc_His_kin_internal"/>
</dbReference>
<keyword evidence="11 12" id="KW-0472">Membrane</keyword>
<keyword evidence="8" id="KW-0067">ATP-binding</keyword>
<dbReference type="Gene3D" id="3.30.565.10">
    <property type="entry name" value="Histidine kinase-like ATPase, C-terminal domain"/>
    <property type="match status" value="1"/>
</dbReference>
<keyword evidence="4 14" id="KW-0808">Transferase</keyword>
<protein>
    <submittedName>
        <fullName evidence="14">Sensor histidine kinase</fullName>
        <ecNumber evidence="14">2.7.13.3</ecNumber>
    </submittedName>
</protein>
<dbReference type="InterPro" id="IPR003660">
    <property type="entry name" value="HAMP_dom"/>
</dbReference>
<comment type="caution">
    <text evidence="14">The sequence shown here is derived from an EMBL/GenBank/DDBJ whole genome shotgun (WGS) entry which is preliminary data.</text>
</comment>
<keyword evidence="9 12" id="KW-1133">Transmembrane helix</keyword>
<dbReference type="CDD" id="cd06225">
    <property type="entry name" value="HAMP"/>
    <property type="match status" value="1"/>
</dbReference>
<keyword evidence="10" id="KW-0902">Two-component regulatory system</keyword>
<proteinExistence type="predicted"/>
<feature type="transmembrane region" description="Helical" evidence="12">
    <location>
        <begin position="283"/>
        <end position="308"/>
    </location>
</feature>
<feature type="domain" description="HAMP" evidence="13">
    <location>
        <begin position="305"/>
        <end position="357"/>
    </location>
</feature>
<dbReference type="InterPro" id="IPR003594">
    <property type="entry name" value="HATPase_dom"/>
</dbReference>
<dbReference type="InterPro" id="IPR050640">
    <property type="entry name" value="Bact_2-comp_sensor_kinase"/>
</dbReference>
<keyword evidence="2" id="KW-1003">Cell membrane</keyword>
<gene>
    <name evidence="14" type="ORF">ACFQMJ_28810</name>
</gene>
<evidence type="ECO:0000256" key="1">
    <source>
        <dbReference type="ARBA" id="ARBA00004651"/>
    </source>
</evidence>
<dbReference type="PROSITE" id="PS50885">
    <property type="entry name" value="HAMP"/>
    <property type="match status" value="1"/>
</dbReference>
<evidence type="ECO:0000259" key="13">
    <source>
        <dbReference type="PROSITE" id="PS50885"/>
    </source>
</evidence>
<evidence type="ECO:0000256" key="4">
    <source>
        <dbReference type="ARBA" id="ARBA00022679"/>
    </source>
</evidence>
<dbReference type="Proteomes" id="UP001596378">
    <property type="component" value="Unassembled WGS sequence"/>
</dbReference>
<dbReference type="EMBL" id="JBHTAI010000023">
    <property type="protein sequence ID" value="MFC7152557.1"/>
    <property type="molecule type" value="Genomic_DNA"/>
</dbReference>
<reference evidence="15" key="1">
    <citation type="journal article" date="2019" name="Int. J. Syst. Evol. Microbiol.">
        <title>The Global Catalogue of Microorganisms (GCM) 10K type strain sequencing project: providing services to taxonomists for standard genome sequencing and annotation.</title>
        <authorList>
            <consortium name="The Broad Institute Genomics Platform"/>
            <consortium name="The Broad Institute Genome Sequencing Center for Infectious Disease"/>
            <person name="Wu L."/>
            <person name="Ma J."/>
        </authorList>
    </citation>
    <scope>NUCLEOTIDE SEQUENCE [LARGE SCALE GENOMIC DNA]</scope>
    <source>
        <strain evidence="15">KCTC 12907</strain>
    </source>
</reference>
<dbReference type="PANTHER" id="PTHR34220">
    <property type="entry name" value="SENSOR HISTIDINE KINASE YPDA"/>
    <property type="match status" value="1"/>
</dbReference>
<dbReference type="InterPro" id="IPR036890">
    <property type="entry name" value="HATPase_C_sf"/>
</dbReference>
<name>A0ABW2FHA1_9BACL</name>
<evidence type="ECO:0000256" key="2">
    <source>
        <dbReference type="ARBA" id="ARBA00022475"/>
    </source>
</evidence>
<evidence type="ECO:0000256" key="9">
    <source>
        <dbReference type="ARBA" id="ARBA00022989"/>
    </source>
</evidence>
<keyword evidence="7 14" id="KW-0418">Kinase</keyword>
<evidence type="ECO:0000256" key="7">
    <source>
        <dbReference type="ARBA" id="ARBA00022777"/>
    </source>
</evidence>
<dbReference type="SMART" id="SM00387">
    <property type="entry name" value="HATPase_c"/>
    <property type="match status" value="1"/>
</dbReference>
<keyword evidence="3" id="KW-0597">Phosphoprotein</keyword>
<dbReference type="RefSeq" id="WP_378044204.1">
    <property type="nucleotide sequence ID" value="NZ_JBHMDN010000003.1"/>
</dbReference>
<feature type="transmembrane region" description="Helical" evidence="12">
    <location>
        <begin position="16"/>
        <end position="37"/>
    </location>
</feature>
<accession>A0ABW2FHA1</accession>
<dbReference type="Gene3D" id="6.10.340.10">
    <property type="match status" value="1"/>
</dbReference>
<evidence type="ECO:0000256" key="8">
    <source>
        <dbReference type="ARBA" id="ARBA00022840"/>
    </source>
</evidence>
<keyword evidence="15" id="KW-1185">Reference proteome</keyword>
<evidence type="ECO:0000256" key="5">
    <source>
        <dbReference type="ARBA" id="ARBA00022692"/>
    </source>
</evidence>
<dbReference type="SUPFAM" id="SSF158472">
    <property type="entry name" value="HAMP domain-like"/>
    <property type="match status" value="1"/>
</dbReference>
<evidence type="ECO:0000313" key="14">
    <source>
        <dbReference type="EMBL" id="MFC7152557.1"/>
    </source>
</evidence>
<dbReference type="Pfam" id="PF06580">
    <property type="entry name" value="His_kinase"/>
    <property type="match status" value="1"/>
</dbReference>
<keyword evidence="5 12" id="KW-0812">Transmembrane</keyword>
<evidence type="ECO:0000256" key="12">
    <source>
        <dbReference type="SAM" id="Phobius"/>
    </source>
</evidence>
<dbReference type="SMART" id="SM00304">
    <property type="entry name" value="HAMP"/>
    <property type="match status" value="1"/>
</dbReference>
<evidence type="ECO:0000256" key="11">
    <source>
        <dbReference type="ARBA" id="ARBA00023136"/>
    </source>
</evidence>
<dbReference type="GO" id="GO:0004673">
    <property type="term" value="F:protein histidine kinase activity"/>
    <property type="evidence" value="ECO:0007669"/>
    <property type="project" value="UniProtKB-EC"/>
</dbReference>
<dbReference type="Pfam" id="PF00672">
    <property type="entry name" value="HAMP"/>
    <property type="match status" value="1"/>
</dbReference>
<dbReference type="Pfam" id="PF02518">
    <property type="entry name" value="HATPase_c"/>
    <property type="match status" value="1"/>
</dbReference>
<dbReference type="SUPFAM" id="SSF55874">
    <property type="entry name" value="ATPase domain of HSP90 chaperone/DNA topoisomerase II/histidine kinase"/>
    <property type="match status" value="1"/>
</dbReference>
<evidence type="ECO:0000313" key="15">
    <source>
        <dbReference type="Proteomes" id="UP001596378"/>
    </source>
</evidence>
<organism evidence="14 15">
    <name type="scientific">Cohnella cellulosilytica</name>
    <dbReference type="NCBI Taxonomy" id="986710"/>
    <lineage>
        <taxon>Bacteria</taxon>
        <taxon>Bacillati</taxon>
        <taxon>Bacillota</taxon>
        <taxon>Bacilli</taxon>
        <taxon>Bacillales</taxon>
        <taxon>Paenibacillaceae</taxon>
        <taxon>Cohnella</taxon>
    </lineage>
</organism>
<evidence type="ECO:0000256" key="3">
    <source>
        <dbReference type="ARBA" id="ARBA00022553"/>
    </source>
</evidence>
<keyword evidence="6" id="KW-0547">Nucleotide-binding</keyword>
<evidence type="ECO:0000256" key="6">
    <source>
        <dbReference type="ARBA" id="ARBA00022741"/>
    </source>
</evidence>